<dbReference type="HOGENOM" id="CLU_099179_0_0_1"/>
<dbReference type="GO" id="GO:0000981">
    <property type="term" value="F:DNA-binding transcription factor activity, RNA polymerase II-specific"/>
    <property type="evidence" value="ECO:0007669"/>
    <property type="project" value="TreeGrafter"/>
</dbReference>
<evidence type="ECO:0000256" key="2">
    <source>
        <dbReference type="ARBA" id="ARBA00023242"/>
    </source>
</evidence>
<comment type="function">
    <text evidence="3">Transcription factor. Plays a role in embryogenesis and later development, perhaps acting redundantly with forkhead protein pes-1.</text>
</comment>
<dbReference type="PANTHER" id="PTHR11829:SF398">
    <property type="entry name" value="FORKHEAD BOX PROTEIN PES-1"/>
    <property type="match status" value="1"/>
</dbReference>
<dbReference type="GO" id="GO:0009653">
    <property type="term" value="P:anatomical structure morphogenesis"/>
    <property type="evidence" value="ECO:0007669"/>
    <property type="project" value="TreeGrafter"/>
</dbReference>
<protein>
    <recommendedName>
        <fullName evidence="4">Forkhead box protein fkh-2</fullName>
    </recommendedName>
    <alternativeName>
        <fullName evidence="5">Forkhead transcription factor family member fkh-2</fullName>
    </alternativeName>
</protein>
<dbReference type="InterPro" id="IPR030456">
    <property type="entry name" value="TF_fork_head_CS_2"/>
</dbReference>
<feature type="domain" description="Fork-head" evidence="8">
    <location>
        <begin position="53"/>
        <end position="148"/>
    </location>
</feature>
<sequence length="229" mass="25848">MNEFSITQFVCPKIPMLLHFDEESRFASSESSTPSSTETKSEGTSPGPDQLERPPYSYNALIAMAIQNSPEKKLRLHEIYHFISCNFPYYSAEKARQWKNSIRHNLSLHKEFQKVKPDEKNGLGNYWEMVEDCSRGIYVKKQSGRLCRSKETRKSKTKAPQSAPESPVLPNLPQLPILPNPLFSNATSLLQNSAILQLLLQNLQLQNLQALPAPSNVSMISNPIVGNFT</sequence>
<dbReference type="SMART" id="SM00339">
    <property type="entry name" value="FH"/>
    <property type="match status" value="1"/>
</dbReference>
<dbReference type="FunCoup" id="G0P2J6">
    <property type="interactions" value="66"/>
</dbReference>
<dbReference type="OMA" id="APPINCN"/>
<dbReference type="STRING" id="135651.G0P2J6"/>
<name>G0P2J6_CAEBE</name>
<dbReference type="GO" id="GO:0000978">
    <property type="term" value="F:RNA polymerase II cis-regulatory region sequence-specific DNA binding"/>
    <property type="evidence" value="ECO:0007669"/>
    <property type="project" value="TreeGrafter"/>
</dbReference>
<evidence type="ECO:0000256" key="1">
    <source>
        <dbReference type="ARBA" id="ARBA00023125"/>
    </source>
</evidence>
<dbReference type="GO" id="GO:0005634">
    <property type="term" value="C:nucleus"/>
    <property type="evidence" value="ECO:0007669"/>
    <property type="project" value="UniProtKB-SubCell"/>
</dbReference>
<proteinExistence type="predicted"/>
<evidence type="ECO:0000256" key="3">
    <source>
        <dbReference type="ARBA" id="ARBA00056063"/>
    </source>
</evidence>
<dbReference type="AlphaFoldDB" id="G0P2J6"/>
<reference evidence="10" key="1">
    <citation type="submission" date="2011-07" db="EMBL/GenBank/DDBJ databases">
        <authorList>
            <consortium name="Caenorhabditis brenneri Sequencing and Analysis Consortium"/>
            <person name="Wilson R.K."/>
        </authorList>
    </citation>
    <scope>NUCLEOTIDE SEQUENCE [LARGE SCALE GENOMIC DNA]</scope>
    <source>
        <strain evidence="10">PB2801</strain>
    </source>
</reference>
<dbReference type="PANTHER" id="PTHR11829">
    <property type="entry name" value="FORKHEAD BOX PROTEIN"/>
    <property type="match status" value="1"/>
</dbReference>
<dbReference type="InterPro" id="IPR050211">
    <property type="entry name" value="FOX_domain-containing"/>
</dbReference>
<keyword evidence="1 6" id="KW-0238">DNA-binding</keyword>
<feature type="DNA-binding region" description="Fork-head" evidence="6">
    <location>
        <begin position="53"/>
        <end position="148"/>
    </location>
</feature>
<keyword evidence="10" id="KW-1185">Reference proteome</keyword>
<dbReference type="SUPFAM" id="SSF46785">
    <property type="entry name" value="Winged helix' DNA-binding domain"/>
    <property type="match status" value="1"/>
</dbReference>
<dbReference type="PROSITE" id="PS50039">
    <property type="entry name" value="FORK_HEAD_3"/>
    <property type="match status" value="1"/>
</dbReference>
<dbReference type="InterPro" id="IPR036388">
    <property type="entry name" value="WH-like_DNA-bd_sf"/>
</dbReference>
<dbReference type="eggNOG" id="KOG2294">
    <property type="taxonomic scope" value="Eukaryota"/>
</dbReference>
<dbReference type="CDD" id="cd00059">
    <property type="entry name" value="FH_FOX"/>
    <property type="match status" value="1"/>
</dbReference>
<evidence type="ECO:0000259" key="8">
    <source>
        <dbReference type="PROSITE" id="PS50039"/>
    </source>
</evidence>
<organism evidence="10">
    <name type="scientific">Caenorhabditis brenneri</name>
    <name type="common">Nematode worm</name>
    <dbReference type="NCBI Taxonomy" id="135651"/>
    <lineage>
        <taxon>Eukaryota</taxon>
        <taxon>Metazoa</taxon>
        <taxon>Ecdysozoa</taxon>
        <taxon>Nematoda</taxon>
        <taxon>Chromadorea</taxon>
        <taxon>Rhabditida</taxon>
        <taxon>Rhabditina</taxon>
        <taxon>Rhabditomorpha</taxon>
        <taxon>Rhabditoidea</taxon>
        <taxon>Rhabditidae</taxon>
        <taxon>Peloderinae</taxon>
        <taxon>Caenorhabditis</taxon>
    </lineage>
</organism>
<accession>G0P2J6</accession>
<comment type="subcellular location">
    <subcellularLocation>
        <location evidence="6">Nucleus</location>
    </subcellularLocation>
</comment>
<evidence type="ECO:0000256" key="6">
    <source>
        <dbReference type="PROSITE-ProRule" id="PRU00089"/>
    </source>
</evidence>
<dbReference type="FunFam" id="1.10.10.10:FF:000135">
    <property type="entry name" value="forkhead box protein G1"/>
    <property type="match status" value="1"/>
</dbReference>
<dbReference type="Proteomes" id="UP000008068">
    <property type="component" value="Unassembled WGS sequence"/>
</dbReference>
<dbReference type="InterPro" id="IPR036390">
    <property type="entry name" value="WH_DNA-bd_sf"/>
</dbReference>
<dbReference type="InterPro" id="IPR018122">
    <property type="entry name" value="TF_fork_head_CS_1"/>
</dbReference>
<feature type="region of interest" description="Disordered" evidence="7">
    <location>
        <begin position="27"/>
        <end position="53"/>
    </location>
</feature>
<dbReference type="PROSITE" id="PS00657">
    <property type="entry name" value="FORK_HEAD_1"/>
    <property type="match status" value="1"/>
</dbReference>
<dbReference type="InParanoid" id="G0P2J6"/>
<feature type="region of interest" description="Disordered" evidence="7">
    <location>
        <begin position="148"/>
        <end position="170"/>
    </location>
</feature>
<evidence type="ECO:0000313" key="9">
    <source>
        <dbReference type="EMBL" id="EGT43291.1"/>
    </source>
</evidence>
<dbReference type="EMBL" id="GL380027">
    <property type="protein sequence ID" value="EGT43291.1"/>
    <property type="molecule type" value="Genomic_DNA"/>
</dbReference>
<gene>
    <name evidence="9" type="ORF">CAEBREN_19491</name>
</gene>
<evidence type="ECO:0000313" key="10">
    <source>
        <dbReference type="Proteomes" id="UP000008068"/>
    </source>
</evidence>
<dbReference type="Pfam" id="PF00250">
    <property type="entry name" value="Forkhead"/>
    <property type="match status" value="1"/>
</dbReference>
<dbReference type="PRINTS" id="PR00053">
    <property type="entry name" value="FORKHEAD"/>
</dbReference>
<evidence type="ECO:0000256" key="5">
    <source>
        <dbReference type="ARBA" id="ARBA00077297"/>
    </source>
</evidence>
<dbReference type="InterPro" id="IPR001766">
    <property type="entry name" value="Fork_head_dom"/>
</dbReference>
<dbReference type="GO" id="GO:0030154">
    <property type="term" value="P:cell differentiation"/>
    <property type="evidence" value="ECO:0007669"/>
    <property type="project" value="TreeGrafter"/>
</dbReference>
<dbReference type="OrthoDB" id="5850510at2759"/>
<evidence type="ECO:0000256" key="4">
    <source>
        <dbReference type="ARBA" id="ARBA00071019"/>
    </source>
</evidence>
<evidence type="ECO:0000256" key="7">
    <source>
        <dbReference type="SAM" id="MobiDB-lite"/>
    </source>
</evidence>
<dbReference type="Gene3D" id="1.10.10.10">
    <property type="entry name" value="Winged helix-like DNA-binding domain superfamily/Winged helix DNA-binding domain"/>
    <property type="match status" value="1"/>
</dbReference>
<dbReference type="PROSITE" id="PS00658">
    <property type="entry name" value="FORK_HEAD_2"/>
    <property type="match status" value="1"/>
</dbReference>
<keyword evidence="2 6" id="KW-0539">Nucleus</keyword>
<feature type="compositionally biased region" description="Low complexity" evidence="7">
    <location>
        <begin position="27"/>
        <end position="45"/>
    </location>
</feature>